<dbReference type="GO" id="GO:0003677">
    <property type="term" value="F:DNA binding"/>
    <property type="evidence" value="ECO:0007669"/>
    <property type="project" value="InterPro"/>
</dbReference>
<dbReference type="HOGENOM" id="CLU_070817_0_0_9"/>
<keyword evidence="3" id="KW-1185">Reference proteome</keyword>
<evidence type="ECO:0000313" key="2">
    <source>
        <dbReference type="EMBL" id="BAD41891.1"/>
    </source>
</evidence>
<name>Q67KA7_SYMTH</name>
<sequence>MVARPVYHAVALILQHLHRLLDEVAAERRGRKPRNQPKTGRPRLYSTPSLLLFRIAADLLGWSLRKTLNYAEQEAGAWLRKALGWEQVPHLSVVCRRLHGDDVRRLRTRLWRKLRRRSLRQGDLRVLTIDMTDLPVPLRRKDPDATWGATSKGKFFGYKLHLVISRTGFPLAFRVTPAAIHEMRPAVSLFAEVVKLADQKQKAELTYGVGDSAYDSENLYKFWADVCCGHFLCAPNRRGTPEGEEVRAQGPYRKAALEFWKTDLARRIYGKHRSLIESVNAQLKDLSNPFQVGQIPGWIRGLRGVSDWVFWRILAFSSILYANRLRGSCSRKLSRFIA</sequence>
<dbReference type="InterPro" id="IPR002559">
    <property type="entry name" value="Transposase_11"/>
</dbReference>
<dbReference type="eggNOG" id="COG3039">
    <property type="taxonomic scope" value="Bacteria"/>
</dbReference>
<evidence type="ECO:0000259" key="1">
    <source>
        <dbReference type="Pfam" id="PF01609"/>
    </source>
</evidence>
<dbReference type="GO" id="GO:0006313">
    <property type="term" value="P:DNA transposition"/>
    <property type="evidence" value="ECO:0007669"/>
    <property type="project" value="InterPro"/>
</dbReference>
<dbReference type="Proteomes" id="UP000000417">
    <property type="component" value="Chromosome"/>
</dbReference>
<organism evidence="2 3">
    <name type="scientific">Symbiobacterium thermophilum (strain DSM 24528 / JCM 14929 / IAM 14863 / T)</name>
    <dbReference type="NCBI Taxonomy" id="292459"/>
    <lineage>
        <taxon>Bacteria</taxon>
        <taxon>Bacillati</taxon>
        <taxon>Bacillota</taxon>
        <taxon>Clostridia</taxon>
        <taxon>Eubacteriales</taxon>
        <taxon>Symbiobacteriaceae</taxon>
        <taxon>Symbiobacterium</taxon>
    </lineage>
</organism>
<dbReference type="AlphaFoldDB" id="Q67KA7"/>
<dbReference type="EMBL" id="AP006840">
    <property type="protein sequence ID" value="BAD41891.1"/>
    <property type="molecule type" value="Genomic_DNA"/>
</dbReference>
<dbReference type="KEGG" id="sth:STH2908"/>
<dbReference type="GO" id="GO:0004803">
    <property type="term" value="F:transposase activity"/>
    <property type="evidence" value="ECO:0007669"/>
    <property type="project" value="InterPro"/>
</dbReference>
<protein>
    <submittedName>
        <fullName evidence="2">Conserved domain protein</fullName>
    </submittedName>
</protein>
<evidence type="ECO:0000313" key="3">
    <source>
        <dbReference type="Proteomes" id="UP000000417"/>
    </source>
</evidence>
<gene>
    <name evidence="2" type="ordered locus">STH2908</name>
</gene>
<feature type="domain" description="Transposase IS4-like" evidence="1">
    <location>
        <begin position="123"/>
        <end position="285"/>
    </location>
</feature>
<dbReference type="Pfam" id="PF01609">
    <property type="entry name" value="DDE_Tnp_1"/>
    <property type="match status" value="1"/>
</dbReference>
<reference evidence="2 3" key="1">
    <citation type="journal article" date="2004" name="Nucleic Acids Res.">
        <title>Genome sequence of Symbiobacterium thermophilum, an uncultivable bacterium that depends on microbial commensalism.</title>
        <authorList>
            <person name="Ueda K."/>
            <person name="Yamashita A."/>
            <person name="Ishikawa J."/>
            <person name="Shimada M."/>
            <person name="Watsuji T."/>
            <person name="Morimura K."/>
            <person name="Ikeda H."/>
            <person name="Hattori M."/>
            <person name="Beppu T."/>
        </authorList>
    </citation>
    <scope>NUCLEOTIDE SEQUENCE [LARGE SCALE GENOMIC DNA]</scope>
    <source>
        <strain evidence="3">T / IAM 14863</strain>
    </source>
</reference>
<accession>Q67KA7</accession>
<proteinExistence type="predicted"/>